<proteinExistence type="predicted"/>
<dbReference type="Proteomes" id="UP000509346">
    <property type="component" value="Chromosome"/>
</dbReference>
<dbReference type="KEGG" id="hpel:HZS54_19825"/>
<dbReference type="GeneID" id="56084888"/>
<name>A0A7D5PD26_9EURY</name>
<dbReference type="RefSeq" id="WP_179918784.1">
    <property type="nucleotide sequence ID" value="NZ_CP058909.1"/>
</dbReference>
<protein>
    <submittedName>
        <fullName evidence="1">Uncharacterized protein</fullName>
    </submittedName>
</protein>
<dbReference type="AlphaFoldDB" id="A0A7D5PD26"/>
<accession>A0A7D5PD26</accession>
<evidence type="ECO:0000313" key="1">
    <source>
        <dbReference type="EMBL" id="QLH83742.1"/>
    </source>
</evidence>
<organism evidence="1 2">
    <name type="scientific">Halosimplex pelagicum</name>
    <dbReference type="NCBI Taxonomy" id="869886"/>
    <lineage>
        <taxon>Archaea</taxon>
        <taxon>Methanobacteriati</taxon>
        <taxon>Methanobacteriota</taxon>
        <taxon>Stenosarchaea group</taxon>
        <taxon>Halobacteria</taxon>
        <taxon>Halobacteriales</taxon>
        <taxon>Haloarculaceae</taxon>
        <taxon>Halosimplex</taxon>
    </lineage>
</organism>
<sequence>MDFEHGVGGIGRDAAAELERAARDVDAVEVVESPDGSVALRGDSDAVQSVRRALWARQLSAEQFGQDGLAAADATARGRLAGSP</sequence>
<dbReference type="EMBL" id="CP058909">
    <property type="protein sequence ID" value="QLH83742.1"/>
    <property type="molecule type" value="Genomic_DNA"/>
</dbReference>
<keyword evidence="2" id="KW-1185">Reference proteome</keyword>
<gene>
    <name evidence="1" type="ORF">HZS54_19825</name>
</gene>
<dbReference type="OrthoDB" id="384569at2157"/>
<evidence type="ECO:0000313" key="2">
    <source>
        <dbReference type="Proteomes" id="UP000509346"/>
    </source>
</evidence>
<reference evidence="1 2" key="1">
    <citation type="submission" date="2020-07" db="EMBL/GenBank/DDBJ databases">
        <title>Halosimplex litoreum sp. nov. and Halosimplex rubrum sp. nov., isolated from different salt environments.</title>
        <authorList>
            <person name="Cui H."/>
        </authorList>
    </citation>
    <scope>NUCLEOTIDE SEQUENCE [LARGE SCALE GENOMIC DNA]</scope>
    <source>
        <strain evidence="1 2">R2</strain>
    </source>
</reference>